<keyword evidence="2" id="KW-1185">Reference proteome</keyword>
<evidence type="ECO:0000313" key="2">
    <source>
        <dbReference type="Proteomes" id="UP001172645"/>
    </source>
</evidence>
<gene>
    <name evidence="1" type="ORF">PY649_34790</name>
</gene>
<dbReference type="Proteomes" id="UP001172645">
    <property type="component" value="Unassembled WGS sequence"/>
</dbReference>
<evidence type="ECO:0000313" key="1">
    <source>
        <dbReference type="EMBL" id="MDL2404018.1"/>
    </source>
</evidence>
<protein>
    <submittedName>
        <fullName evidence="1">Uncharacterized protein</fullName>
    </submittedName>
</protein>
<comment type="caution">
    <text evidence="1">The sequence shown here is derived from an EMBL/GenBank/DDBJ whole genome shotgun (WGS) entry which is preliminary data.</text>
</comment>
<sequence length="79" mass="9248">MDSYNYIALTILRPDKIVGYTWDGIAPETIRENIIIEDLSTFSIQKKIEKFLIQENYLYENFNGLSIKNSPLDKKALYI</sequence>
<reference evidence="1" key="1">
    <citation type="submission" date="2023-06" db="EMBL/GenBank/DDBJ databases">
        <title>Phylogenetic Diversity of Rhizobium strains.</title>
        <authorList>
            <person name="Moura F.T."/>
            <person name="Helene L.C.F."/>
            <person name="Hungria M."/>
        </authorList>
    </citation>
    <scope>NUCLEOTIDE SEQUENCE</scope>
    <source>
        <strain evidence="1">CCGE526</strain>
    </source>
</reference>
<feature type="non-terminal residue" evidence="1">
    <location>
        <position position="79"/>
    </location>
</feature>
<organism evidence="1 2">
    <name type="scientific">Rhizobium mayense</name>
    <dbReference type="NCBI Taxonomy" id="1312184"/>
    <lineage>
        <taxon>Bacteria</taxon>
        <taxon>Pseudomonadati</taxon>
        <taxon>Pseudomonadota</taxon>
        <taxon>Alphaproteobacteria</taxon>
        <taxon>Hyphomicrobiales</taxon>
        <taxon>Rhizobiaceae</taxon>
        <taxon>Rhizobium/Agrobacterium group</taxon>
        <taxon>Rhizobium</taxon>
    </lineage>
</organism>
<proteinExistence type="predicted"/>
<accession>A0ABT7K9D0</accession>
<dbReference type="EMBL" id="JARFYM010000108">
    <property type="protein sequence ID" value="MDL2404018.1"/>
    <property type="molecule type" value="Genomic_DNA"/>
</dbReference>
<name>A0ABT7K9D0_9HYPH</name>
<dbReference type="RefSeq" id="WP_285873607.1">
    <property type="nucleotide sequence ID" value="NZ_JARFYM010000108.1"/>
</dbReference>